<evidence type="ECO:0000313" key="7">
    <source>
        <dbReference type="Proteomes" id="UP000604066"/>
    </source>
</evidence>
<accession>A0ABX2R6Q0</accession>
<proteinExistence type="predicted"/>
<gene>
    <name evidence="6" type="ORF">HDG70_000542</name>
</gene>
<comment type="caution">
    <text evidence="6">The sequence shown here is derived from an EMBL/GenBank/DDBJ whole genome shotgun (WGS) entry which is preliminary data.</text>
</comment>
<keyword evidence="7" id="KW-1185">Reference proteome</keyword>
<dbReference type="EMBL" id="JACCBS010000001">
    <property type="protein sequence ID" value="NYE56836.1"/>
    <property type="molecule type" value="Genomic_DNA"/>
</dbReference>
<sequence>MKRLFEFIGFEPGRFHARWISGSEAQKVVETAKKVTEEVRALGPNKKMRDDRC</sequence>
<reference evidence="6 7" key="1">
    <citation type="submission" date="2020-07" db="EMBL/GenBank/DDBJ databases">
        <title>Genomic Encyclopedia of Type Strains, Phase III (KMG-III): the genomes of soil and plant-associated and newly described type strains.</title>
        <authorList>
            <person name="Whitman W."/>
        </authorList>
    </citation>
    <scope>NUCLEOTIDE SEQUENCE [LARGE SCALE GENOMIC DNA]</scope>
    <source>
        <strain evidence="6 7">DSM 11255</strain>
    </source>
</reference>
<feature type="domain" description="F420-non-reducing hydrogenase iron-sulfur subunit D" evidence="5">
    <location>
        <begin position="1"/>
        <end position="43"/>
    </location>
</feature>
<evidence type="ECO:0000313" key="6">
    <source>
        <dbReference type="EMBL" id="NYE56836.1"/>
    </source>
</evidence>
<dbReference type="Proteomes" id="UP000604066">
    <property type="component" value="Unassembled WGS sequence"/>
</dbReference>
<evidence type="ECO:0000256" key="1">
    <source>
        <dbReference type="ARBA" id="ARBA00022723"/>
    </source>
</evidence>
<name>A0ABX2R6Q0_9THEO</name>
<evidence type="ECO:0000256" key="3">
    <source>
        <dbReference type="ARBA" id="ARBA00023004"/>
    </source>
</evidence>
<protein>
    <submittedName>
        <fullName evidence="6">Coenzyme F420-reducing hydrogenase delta subunit</fullName>
    </submittedName>
</protein>
<evidence type="ECO:0000259" key="5">
    <source>
        <dbReference type="Pfam" id="PF02662"/>
    </source>
</evidence>
<keyword evidence="4" id="KW-0411">Iron-sulfur</keyword>
<evidence type="ECO:0000256" key="2">
    <source>
        <dbReference type="ARBA" id="ARBA00023002"/>
    </source>
</evidence>
<organism evidence="6 7">
    <name type="scientific">Carboxydothermus ferrireducens DSM 11255</name>
    <dbReference type="NCBI Taxonomy" id="1119529"/>
    <lineage>
        <taxon>Bacteria</taxon>
        <taxon>Bacillati</taxon>
        <taxon>Bacillota</taxon>
        <taxon>Clostridia</taxon>
        <taxon>Thermoanaerobacterales</taxon>
        <taxon>Thermoanaerobacteraceae</taxon>
        <taxon>Carboxydothermus</taxon>
    </lineage>
</organism>
<dbReference type="InterPro" id="IPR003813">
    <property type="entry name" value="MvhD/FlpD"/>
</dbReference>
<keyword evidence="1" id="KW-0479">Metal-binding</keyword>
<keyword evidence="2" id="KW-0560">Oxidoreductase</keyword>
<evidence type="ECO:0000256" key="4">
    <source>
        <dbReference type="ARBA" id="ARBA00023014"/>
    </source>
</evidence>
<keyword evidence="3" id="KW-0408">Iron</keyword>
<dbReference type="Pfam" id="PF02662">
    <property type="entry name" value="FlpD"/>
    <property type="match status" value="1"/>
</dbReference>